<evidence type="ECO:0000313" key="5">
    <source>
        <dbReference type="Proteomes" id="UP001057455"/>
    </source>
</evidence>
<dbReference type="GO" id="GO:0008033">
    <property type="term" value="P:tRNA processing"/>
    <property type="evidence" value="ECO:0007669"/>
    <property type="project" value="UniProtKB-KW"/>
</dbReference>
<dbReference type="OrthoDB" id="17948at2759"/>
<gene>
    <name evidence="4" type="ORF">BaOVIS_000730</name>
</gene>
<name>A0A9W5T7G9_BABOV</name>
<evidence type="ECO:0000256" key="3">
    <source>
        <dbReference type="ARBA" id="ARBA00022694"/>
    </source>
</evidence>
<dbReference type="Pfam" id="PF01876">
    <property type="entry name" value="RNase_P_p30"/>
    <property type="match status" value="1"/>
</dbReference>
<sequence>MIDLNIPWTPTSDAKAWLSATRSHGWDSLGFNVYLSADTTGVHDIAIKGLPESPESTGTSVAVVTTLGRPSPAGSTVIRRVTIVLYDGFQPNSVNKIIDSRDYDIVALMPTTQKSFHTACEVLNCDLINLDYFCHYAQFKVKRGMVTAALHRGCFFEVTMSTLDHIESLADTSNRSASDISRLFRAQLAKVLNYIPLKRLVLSPGHLHPSSIVDPQTFIGMCNELLCRATGEICNTRACITTAPKGCIAKGAVRRTYGTGIVVHMSGEQLGNRFSAITKT</sequence>
<dbReference type="AlphaFoldDB" id="A0A9W5T7G9"/>
<evidence type="ECO:0000313" key="4">
    <source>
        <dbReference type="EMBL" id="GFE52669.1"/>
    </source>
</evidence>
<evidence type="ECO:0000256" key="1">
    <source>
        <dbReference type="ARBA" id="ARBA00004123"/>
    </source>
</evidence>
<dbReference type="Gene3D" id="3.20.20.140">
    <property type="entry name" value="Metal-dependent hydrolases"/>
    <property type="match status" value="1"/>
</dbReference>
<dbReference type="InterPro" id="IPR002738">
    <property type="entry name" value="RNase_P_p30"/>
</dbReference>
<evidence type="ECO:0000256" key="2">
    <source>
        <dbReference type="ARBA" id="ARBA00007331"/>
    </source>
</evidence>
<keyword evidence="3" id="KW-0819">tRNA processing</keyword>
<protein>
    <submittedName>
        <fullName evidence="4">Ribonuclease P</fullName>
    </submittedName>
</protein>
<proteinExistence type="inferred from homology"/>
<dbReference type="GO" id="GO:0003723">
    <property type="term" value="F:RNA binding"/>
    <property type="evidence" value="ECO:0007669"/>
    <property type="project" value="TreeGrafter"/>
</dbReference>
<keyword evidence="5" id="KW-1185">Reference proteome</keyword>
<dbReference type="Proteomes" id="UP001057455">
    <property type="component" value="Unassembled WGS sequence"/>
</dbReference>
<reference evidence="4" key="1">
    <citation type="submission" date="2019-12" db="EMBL/GenBank/DDBJ databases">
        <title>Genome sequence of Babesia ovis.</title>
        <authorList>
            <person name="Yamagishi J."/>
            <person name="Sevinc F."/>
            <person name="Xuan X."/>
        </authorList>
    </citation>
    <scope>NUCLEOTIDE SEQUENCE</scope>
    <source>
        <strain evidence="4">Selcuk</strain>
    </source>
</reference>
<dbReference type="SUPFAM" id="SSF89550">
    <property type="entry name" value="PHP domain-like"/>
    <property type="match status" value="1"/>
</dbReference>
<dbReference type="GO" id="GO:0005634">
    <property type="term" value="C:nucleus"/>
    <property type="evidence" value="ECO:0007669"/>
    <property type="project" value="UniProtKB-SubCell"/>
</dbReference>
<dbReference type="PANTHER" id="PTHR13031:SF0">
    <property type="entry name" value="RIBONUCLEASE P PROTEIN SUBUNIT P30"/>
    <property type="match status" value="1"/>
</dbReference>
<organism evidence="4 5">
    <name type="scientific">Babesia ovis</name>
    <dbReference type="NCBI Taxonomy" id="5869"/>
    <lineage>
        <taxon>Eukaryota</taxon>
        <taxon>Sar</taxon>
        <taxon>Alveolata</taxon>
        <taxon>Apicomplexa</taxon>
        <taxon>Aconoidasida</taxon>
        <taxon>Piroplasmida</taxon>
        <taxon>Babesiidae</taxon>
        <taxon>Babesia</taxon>
    </lineage>
</organism>
<comment type="subcellular location">
    <subcellularLocation>
        <location evidence="1">Nucleus</location>
    </subcellularLocation>
</comment>
<dbReference type="InterPro" id="IPR016195">
    <property type="entry name" value="Pol/histidinol_Pase-like"/>
</dbReference>
<dbReference type="EMBL" id="BLIY01000001">
    <property type="protein sequence ID" value="GFE52669.1"/>
    <property type="molecule type" value="Genomic_DNA"/>
</dbReference>
<accession>A0A9W5T7G9</accession>
<dbReference type="PANTHER" id="PTHR13031">
    <property type="entry name" value="RIBONUCLEASE P SUBUNIT P30"/>
    <property type="match status" value="1"/>
</dbReference>
<comment type="similarity">
    <text evidence="2">Belongs to the eukaryotic/archaeal RNase P protein component 3 family.</text>
</comment>
<comment type="caution">
    <text evidence="4">The sequence shown here is derived from an EMBL/GenBank/DDBJ whole genome shotgun (WGS) entry which is preliminary data.</text>
</comment>